<evidence type="ECO:0008006" key="2">
    <source>
        <dbReference type="Google" id="ProtNLM"/>
    </source>
</evidence>
<evidence type="ECO:0000313" key="1">
    <source>
        <dbReference type="EMBL" id="KKL50159.1"/>
    </source>
</evidence>
<comment type="caution">
    <text evidence="1">The sequence shown here is derived from an EMBL/GenBank/DDBJ whole genome shotgun (WGS) entry which is preliminary data.</text>
</comment>
<accession>A0A0F9CLW2</accession>
<protein>
    <recommendedName>
        <fullName evidence="2">HEPN domain-containing protein</fullName>
    </recommendedName>
</protein>
<dbReference type="AlphaFoldDB" id="A0A0F9CLW2"/>
<name>A0A0F9CLW2_9ZZZZ</name>
<dbReference type="EMBL" id="LAZR01032699">
    <property type="protein sequence ID" value="KKL50159.1"/>
    <property type="molecule type" value="Genomic_DNA"/>
</dbReference>
<organism evidence="1">
    <name type="scientific">marine sediment metagenome</name>
    <dbReference type="NCBI Taxonomy" id="412755"/>
    <lineage>
        <taxon>unclassified sequences</taxon>
        <taxon>metagenomes</taxon>
        <taxon>ecological metagenomes</taxon>
    </lineage>
</organism>
<reference evidence="1" key="1">
    <citation type="journal article" date="2015" name="Nature">
        <title>Complex archaea that bridge the gap between prokaryotes and eukaryotes.</title>
        <authorList>
            <person name="Spang A."/>
            <person name="Saw J.H."/>
            <person name="Jorgensen S.L."/>
            <person name="Zaremba-Niedzwiedzka K."/>
            <person name="Martijn J."/>
            <person name="Lind A.E."/>
            <person name="van Eijk R."/>
            <person name="Schleper C."/>
            <person name="Guy L."/>
            <person name="Ettema T.J."/>
        </authorList>
    </citation>
    <scope>NUCLEOTIDE SEQUENCE</scope>
</reference>
<proteinExistence type="predicted"/>
<gene>
    <name evidence="1" type="ORF">LCGC14_2308270</name>
</gene>
<sequence length="54" mass="6568">MDREIKTWLFDILQSIEEIEGYFFEKPKRFEDYLADKKTQRAVERNLELTSSLP</sequence>